<dbReference type="InterPro" id="IPR012657">
    <property type="entry name" value="23S_rRNA-intervening_sequence"/>
</dbReference>
<dbReference type="EMBL" id="JAGQLJ010000005">
    <property type="protein sequence ID" value="MCA9380687.1"/>
    <property type="molecule type" value="Genomic_DNA"/>
</dbReference>
<dbReference type="Pfam" id="PF05635">
    <property type="entry name" value="23S_rRNA_IVP"/>
    <property type="match status" value="1"/>
</dbReference>
<reference evidence="1" key="2">
    <citation type="journal article" date="2021" name="Microbiome">
        <title>Successional dynamics and alternative stable states in a saline activated sludge microbial community over 9 years.</title>
        <authorList>
            <person name="Wang Y."/>
            <person name="Ye J."/>
            <person name="Ju F."/>
            <person name="Liu L."/>
            <person name="Boyd J.A."/>
            <person name="Deng Y."/>
            <person name="Parks D.H."/>
            <person name="Jiang X."/>
            <person name="Yin X."/>
            <person name="Woodcroft B.J."/>
            <person name="Tyson G.W."/>
            <person name="Hugenholtz P."/>
            <person name="Polz M.F."/>
            <person name="Zhang T."/>
        </authorList>
    </citation>
    <scope>NUCLEOTIDE SEQUENCE</scope>
    <source>
        <strain evidence="1">HKST-UBA13</strain>
    </source>
</reference>
<name>A0A955L084_9BACT</name>
<accession>A0A955L084</accession>
<dbReference type="SUPFAM" id="SSF158446">
    <property type="entry name" value="IVS-encoded protein-like"/>
    <property type="match status" value="1"/>
</dbReference>
<dbReference type="NCBIfam" id="TIGR02436">
    <property type="entry name" value="four helix bundle protein"/>
    <property type="match status" value="1"/>
</dbReference>
<dbReference type="Proteomes" id="UP000775877">
    <property type="component" value="Unassembled WGS sequence"/>
</dbReference>
<organism evidence="1 2">
    <name type="scientific">Candidatus Dojkabacteria bacterium</name>
    <dbReference type="NCBI Taxonomy" id="2099670"/>
    <lineage>
        <taxon>Bacteria</taxon>
        <taxon>Candidatus Dojkabacteria</taxon>
    </lineage>
</organism>
<protein>
    <submittedName>
        <fullName evidence="1">Four helix bundle protein</fullName>
    </submittedName>
</protein>
<dbReference type="PANTHER" id="PTHR38471">
    <property type="entry name" value="FOUR HELIX BUNDLE PROTEIN"/>
    <property type="match status" value="1"/>
</dbReference>
<dbReference type="PANTHER" id="PTHR38471:SF2">
    <property type="entry name" value="FOUR HELIX BUNDLE PROTEIN"/>
    <property type="match status" value="1"/>
</dbReference>
<dbReference type="InterPro" id="IPR036583">
    <property type="entry name" value="23S_rRNA_IVS_sf"/>
</dbReference>
<dbReference type="Gene3D" id="1.20.1440.60">
    <property type="entry name" value="23S rRNA-intervening sequence"/>
    <property type="match status" value="1"/>
</dbReference>
<sequence length="67" mass="7793">MFDFEKLTVYQKSKSVNKSLNELIKDKLLDYAFQDQLKRASLSIVLNIAEGSGKNTPKDKRWKNIMN</sequence>
<reference evidence="1" key="1">
    <citation type="submission" date="2020-04" db="EMBL/GenBank/DDBJ databases">
        <authorList>
            <person name="Zhang T."/>
        </authorList>
    </citation>
    <scope>NUCLEOTIDE SEQUENCE</scope>
    <source>
        <strain evidence="1">HKST-UBA13</strain>
    </source>
</reference>
<gene>
    <name evidence="1" type="ORF">KC678_00285</name>
</gene>
<comment type="caution">
    <text evidence="1">The sequence shown here is derived from an EMBL/GenBank/DDBJ whole genome shotgun (WGS) entry which is preliminary data.</text>
</comment>
<evidence type="ECO:0000313" key="1">
    <source>
        <dbReference type="EMBL" id="MCA9380687.1"/>
    </source>
</evidence>
<dbReference type="AlphaFoldDB" id="A0A955L084"/>
<evidence type="ECO:0000313" key="2">
    <source>
        <dbReference type="Proteomes" id="UP000775877"/>
    </source>
</evidence>
<proteinExistence type="predicted"/>